<keyword evidence="14" id="KW-0206">Cytoskeleton</keyword>
<dbReference type="InterPro" id="IPR057546">
    <property type="entry name" value="HEAT_GCN1"/>
</dbReference>
<keyword evidence="13" id="KW-0333">Golgi apparatus</keyword>
<feature type="compositionally biased region" description="Low complexity" evidence="18">
    <location>
        <begin position="1134"/>
        <end position="1143"/>
    </location>
</feature>
<evidence type="ECO:0000256" key="11">
    <source>
        <dbReference type="ARBA" id="ARBA00022776"/>
    </source>
</evidence>
<dbReference type="GO" id="GO:0005881">
    <property type="term" value="C:cytoplasmic microtubule"/>
    <property type="evidence" value="ECO:0007669"/>
    <property type="project" value="TreeGrafter"/>
</dbReference>
<evidence type="ECO:0000313" key="20">
    <source>
        <dbReference type="EMBL" id="NWW11922.1"/>
    </source>
</evidence>
<dbReference type="FunFam" id="1.25.10.10:FF:000006">
    <property type="entry name" value="CLIP-associating protein 1 isoform 2"/>
    <property type="match status" value="1"/>
</dbReference>
<comment type="similarity">
    <text evidence="5">Belongs to the CLASP family.</text>
</comment>
<feature type="compositionally biased region" description="Low complexity" evidence="18">
    <location>
        <begin position="548"/>
        <end position="567"/>
    </location>
</feature>
<dbReference type="InterPro" id="IPR011989">
    <property type="entry name" value="ARM-like"/>
</dbReference>
<organism evidence="20 21">
    <name type="scientific">Oreocharis arfaki</name>
    <name type="common">tit berrypecker</name>
    <dbReference type="NCBI Taxonomy" id="979223"/>
    <lineage>
        <taxon>Eukaryota</taxon>
        <taxon>Metazoa</taxon>
        <taxon>Chordata</taxon>
        <taxon>Craniata</taxon>
        <taxon>Vertebrata</taxon>
        <taxon>Euteleostomi</taxon>
        <taxon>Archelosauria</taxon>
        <taxon>Archosauria</taxon>
        <taxon>Dinosauria</taxon>
        <taxon>Saurischia</taxon>
        <taxon>Theropoda</taxon>
        <taxon>Coelurosauria</taxon>
        <taxon>Aves</taxon>
        <taxon>Neognathae</taxon>
        <taxon>Neoaves</taxon>
        <taxon>Telluraves</taxon>
        <taxon>Australaves</taxon>
        <taxon>Passeriformes</taxon>
        <taxon>Passeroidea</taxon>
        <taxon>Paramythiidae</taxon>
        <taxon>Oreocharis</taxon>
    </lineage>
</organism>
<dbReference type="SMART" id="SM01349">
    <property type="entry name" value="TOG"/>
    <property type="match status" value="4"/>
</dbReference>
<feature type="region of interest" description="Disordered" evidence="18">
    <location>
        <begin position="1109"/>
        <end position="1158"/>
    </location>
</feature>
<dbReference type="GO" id="GO:0090307">
    <property type="term" value="P:mitotic spindle assembly"/>
    <property type="evidence" value="ECO:0007669"/>
    <property type="project" value="TreeGrafter"/>
</dbReference>
<dbReference type="Proteomes" id="UP000542358">
    <property type="component" value="Unassembled WGS sequence"/>
</dbReference>
<keyword evidence="11" id="KW-0498">Mitosis</keyword>
<evidence type="ECO:0000256" key="16">
    <source>
        <dbReference type="ARBA" id="ARBA00023328"/>
    </source>
</evidence>
<feature type="region of interest" description="Disordered" evidence="18">
    <location>
        <begin position="240"/>
        <end position="292"/>
    </location>
</feature>
<sequence length="1529" mass="168570">MEPSMEYCLAQVLQKDVGKRLQVGQELIDYFSDKQKSADLEHDQTMLDKMVDGLATSWVNSSNYKVVLLGIDIISALVSRLQDRFKAQIGTVLPSLLDRLGDSKDSVREQDQTLLLKIMEQAANPQYVWDRMLGGFKHKNFRTREGICLCLIATLNASGAQSLTLSKIVPHICNLLGDPNSQVRDAAINSLVEIYRHVGERVRADLSKKGLPQSRLNVIFTKFDEVQKSGNMVQTSVDKIFDDEDSVDGNRPSSASSSTSSKAPANSRRVGMGTTRRLGSAALGSKSSTAKEGAGAVDEEDFIKAFEDVPTVQIYSSRDLEESINKIREILSDDKHDWEQRVSALKKIRSLLLAGAAEYDNFFQHLRLLDGAFKLSAKDLRSQVVREACITLGHLSSVLGNKFDHGAEAIMPTIFNLIPNSAKVMATSGVVAVRLIIRHTHIPRLIPIITSNCTSKSVAVRRRCFEFLDLLLQEWQTHSLERHISVLAETIKKGIHDADSEARIEARKCYWGFHSHFSREAEHLYHTLESSYQKALQSHLKNSDSIVSLPQSDRSSSSSQESLNRPLSAKRSPTGSTTSRASTVSTKSVSTPGSLQRSRSDVDVNAAASAKSKVTSSGASTPFSSAAALPPGSYASLGRIRTRRQSSGSATSVTSTPADTRGRSRAKVVSQSQPGSRSSSPGKLLGSSYGGLSSGTSRVQPVPSSSEKRSKIPRSQGCSRETSPNRIGLARSSRIPRPSMSQGCSRDTSRESSRDTSPARGFPPLASRRHSRSTSALSTADSVGQSDRFGLGQPGRMPASVNAMRVLSTSTDLEAAVADALVRGKIQNASNTGKWLKKKPVRRRYEPYGMYSDDDANSDASSACSERSYGSRNGGIPHYLRQTEDVAEVLNHCASSNWSERKEGLIGLQNLLKSQRTLSRVELKRLCEIFTRMFADPHSKVFSMFLETLVDFIIIHKDDLQDWLFVLLTQLLKKMGADLLGSVQAKVQKALDVTRDSFPFDQQFNILMRFIVDQTQTPNLKVKVAILKYIESLARQMDPADFVNSSETRLAVSRIITWTTEPKSSDVRKAAQIVLISLFELNTPEFTMLLGALPKTFQDGATKLLHNHLKNSSNTSVGSPSNTLGRTPSRHSSSRTSPLTSPTNCSHGGLSPSMLDYDTENLNSDEIYSSLRGVTEAIEKFSFRSQEDLNEPIKRDGKKDCDIVSRDGGLALPTGDVRGSSDIVEGGRMALDNKTSLLNTQPPRAFSGPRAREYNPYPYADTINTYDKTALKEAVFDDDMDQLRDEVPIDHSDLVADLLKELSNHNERVEERKGALLELLKITREDNLGVWEEHFKTILLLLLETLGDKDHSIRALALRVLREILRNQPARFKNYAELTIMKTLEAHKDSHKEVVRAAEEAASTLASSIHPEQCIKVLCPIIQTADYPINLAAIKMQTKVIERISKESLHQLLPDIIPGLLQGYDNTESSVRKASVFCLVAIYSVIGEELKPHLAQLTGSKMKLLNLYIKRAQTTNSNSSSSSDVSTHS</sequence>
<dbReference type="GO" id="GO:0043515">
    <property type="term" value="F:kinetochore binding"/>
    <property type="evidence" value="ECO:0007669"/>
    <property type="project" value="TreeGrafter"/>
</dbReference>
<dbReference type="PANTHER" id="PTHR21567">
    <property type="entry name" value="CLASP"/>
    <property type="match status" value="1"/>
</dbReference>
<keyword evidence="6" id="KW-0158">Chromosome</keyword>
<evidence type="ECO:0000256" key="3">
    <source>
        <dbReference type="ARBA" id="ARBA00004601"/>
    </source>
</evidence>
<dbReference type="FunFam" id="1.25.10.10:FF:000001">
    <property type="entry name" value="CLIP-associating protein 1 isoform 2"/>
    <property type="match status" value="1"/>
</dbReference>
<reference evidence="20 21" key="1">
    <citation type="submission" date="2019-09" db="EMBL/GenBank/DDBJ databases">
        <title>Bird 10,000 Genomes (B10K) Project - Family phase.</title>
        <authorList>
            <person name="Zhang G."/>
        </authorList>
    </citation>
    <scope>NUCLEOTIDE SEQUENCE [LARGE SCALE GENOMIC DNA]</scope>
    <source>
        <strain evidence="20">B10K-DU-029-42</strain>
        <tissue evidence="20">Muscle</tissue>
    </source>
</reference>
<dbReference type="EMBL" id="VZRR01011618">
    <property type="protein sequence ID" value="NWW11922.1"/>
    <property type="molecule type" value="Genomic_DNA"/>
</dbReference>
<proteinExistence type="inferred from homology"/>
<dbReference type="PANTHER" id="PTHR21567:SF28">
    <property type="entry name" value="CLIP-ASSOCIATING PROTEIN 1"/>
    <property type="match status" value="1"/>
</dbReference>
<evidence type="ECO:0000256" key="6">
    <source>
        <dbReference type="ARBA" id="ARBA00022454"/>
    </source>
</evidence>
<dbReference type="Gene3D" id="1.25.10.10">
    <property type="entry name" value="Leucine-rich Repeat Variant"/>
    <property type="match status" value="4"/>
</dbReference>
<evidence type="ECO:0000259" key="19">
    <source>
        <dbReference type="SMART" id="SM01349"/>
    </source>
</evidence>
<dbReference type="InterPro" id="IPR021133">
    <property type="entry name" value="HEAT_type_2"/>
</dbReference>
<feature type="non-terminal residue" evidence="20">
    <location>
        <position position="1529"/>
    </location>
</feature>
<dbReference type="Pfam" id="PF21040">
    <property type="entry name" value="CEP104-like_TOG"/>
    <property type="match status" value="1"/>
</dbReference>
<dbReference type="FunFam" id="1.25.10.10:FF:000031">
    <property type="entry name" value="CLIP-associating protein 1 isoform 2"/>
    <property type="match status" value="1"/>
</dbReference>
<feature type="domain" description="TOG" evidence="19">
    <location>
        <begin position="878"/>
        <end position="1115"/>
    </location>
</feature>
<evidence type="ECO:0000256" key="13">
    <source>
        <dbReference type="ARBA" id="ARBA00023034"/>
    </source>
</evidence>
<feature type="region of interest" description="Disordered" evidence="18">
    <location>
        <begin position="543"/>
        <end position="797"/>
    </location>
</feature>
<evidence type="ECO:0000256" key="8">
    <source>
        <dbReference type="ARBA" id="ARBA00022618"/>
    </source>
</evidence>
<protein>
    <submittedName>
        <fullName evidence="20">CLAP1 protein</fullName>
    </submittedName>
</protein>
<dbReference type="InterPro" id="IPR024395">
    <property type="entry name" value="CLASP_N_dom"/>
</dbReference>
<comment type="caution">
    <text evidence="20">The sequence shown here is derived from an EMBL/GenBank/DDBJ whole genome shotgun (WGS) entry which is preliminary data.</text>
</comment>
<dbReference type="GO" id="GO:0007026">
    <property type="term" value="P:negative regulation of microtubule depolymerization"/>
    <property type="evidence" value="ECO:0007669"/>
    <property type="project" value="UniProtKB-ARBA"/>
</dbReference>
<evidence type="ECO:0000256" key="17">
    <source>
        <dbReference type="PROSITE-ProRule" id="PRU00103"/>
    </source>
</evidence>
<evidence type="ECO:0000256" key="14">
    <source>
        <dbReference type="ARBA" id="ARBA00023212"/>
    </source>
</evidence>
<dbReference type="InterPro" id="IPR048491">
    <property type="entry name" value="XMAP215_CLASP_TOG"/>
</dbReference>
<keyword evidence="12" id="KW-0995">Kinetochore</keyword>
<keyword evidence="10" id="KW-0677">Repeat</keyword>
<feature type="domain" description="TOG" evidence="19">
    <location>
        <begin position="319"/>
        <end position="551"/>
    </location>
</feature>
<feature type="compositionally biased region" description="Polar residues" evidence="18">
    <location>
        <begin position="571"/>
        <end position="597"/>
    </location>
</feature>
<evidence type="ECO:0000256" key="12">
    <source>
        <dbReference type="ARBA" id="ARBA00022838"/>
    </source>
</evidence>
<dbReference type="GO" id="GO:0072686">
    <property type="term" value="C:mitotic spindle"/>
    <property type="evidence" value="ECO:0007669"/>
    <property type="project" value="TreeGrafter"/>
</dbReference>
<dbReference type="GO" id="GO:0030010">
    <property type="term" value="P:establishment of cell polarity"/>
    <property type="evidence" value="ECO:0007669"/>
    <property type="project" value="UniProtKB-ARBA"/>
</dbReference>
<dbReference type="GO" id="GO:0040001">
    <property type="term" value="P:establishment of mitotic spindle localization"/>
    <property type="evidence" value="ECO:0007669"/>
    <property type="project" value="TreeGrafter"/>
</dbReference>
<feature type="domain" description="TOG" evidence="19">
    <location>
        <begin position="1"/>
        <end position="232"/>
    </location>
</feature>
<evidence type="ECO:0000256" key="4">
    <source>
        <dbReference type="ARBA" id="ARBA00004629"/>
    </source>
</evidence>
<dbReference type="GO" id="GO:0051301">
    <property type="term" value="P:cell division"/>
    <property type="evidence" value="ECO:0007669"/>
    <property type="project" value="UniProtKB-KW"/>
</dbReference>
<dbReference type="PROSITE" id="PS50077">
    <property type="entry name" value="HEAT_REPEAT"/>
    <property type="match status" value="1"/>
</dbReference>
<dbReference type="Pfam" id="PF21041">
    <property type="entry name" value="XMAP215_CLASP_TOG"/>
    <property type="match status" value="1"/>
</dbReference>
<evidence type="ECO:0000256" key="18">
    <source>
        <dbReference type="SAM" id="MobiDB-lite"/>
    </source>
</evidence>
<evidence type="ECO:0000256" key="1">
    <source>
        <dbReference type="ARBA" id="ARBA00004186"/>
    </source>
</evidence>
<feature type="compositionally biased region" description="Polar residues" evidence="18">
    <location>
        <begin position="716"/>
        <end position="725"/>
    </location>
</feature>
<evidence type="ECO:0000256" key="10">
    <source>
        <dbReference type="ARBA" id="ARBA00022737"/>
    </source>
</evidence>
<evidence type="ECO:0000256" key="2">
    <source>
        <dbReference type="ARBA" id="ARBA00004300"/>
    </source>
</evidence>
<accession>A0A7K6KIK9</accession>
<dbReference type="FunFam" id="1.25.10.10:FF:000005">
    <property type="entry name" value="CLIP-associating protein 1 isoform 2"/>
    <property type="match status" value="1"/>
</dbReference>
<dbReference type="InterPro" id="IPR034085">
    <property type="entry name" value="TOG"/>
</dbReference>
<dbReference type="SUPFAM" id="SSF48371">
    <property type="entry name" value="ARM repeat"/>
    <property type="match status" value="2"/>
</dbReference>
<feature type="compositionally biased region" description="Low complexity" evidence="18">
    <location>
        <begin position="668"/>
        <end position="687"/>
    </location>
</feature>
<keyword evidence="15" id="KW-0131">Cell cycle</keyword>
<dbReference type="GO" id="GO:0000776">
    <property type="term" value="C:kinetochore"/>
    <property type="evidence" value="ECO:0007669"/>
    <property type="project" value="UniProtKB-KW"/>
</dbReference>
<keyword evidence="8" id="KW-0132">Cell division</keyword>
<name>A0A7K6KIK9_9PASE</name>
<keyword evidence="21" id="KW-1185">Reference proteome</keyword>
<feature type="repeat" description="HEAT" evidence="17">
    <location>
        <begin position="168"/>
        <end position="206"/>
    </location>
</feature>
<dbReference type="GO" id="GO:0005794">
    <property type="term" value="C:Golgi apparatus"/>
    <property type="evidence" value="ECO:0007669"/>
    <property type="project" value="UniProtKB-SubCell"/>
</dbReference>
<feature type="compositionally biased region" description="Polar residues" evidence="18">
    <location>
        <begin position="645"/>
        <end position="658"/>
    </location>
</feature>
<feature type="non-terminal residue" evidence="20">
    <location>
        <position position="1"/>
    </location>
</feature>
<gene>
    <name evidence="20" type="primary">Clasp1</name>
    <name evidence="20" type="ORF">OREARF_R02936</name>
</gene>
<evidence type="ECO:0000313" key="21">
    <source>
        <dbReference type="Proteomes" id="UP000542358"/>
    </source>
</evidence>
<evidence type="ECO:0000256" key="15">
    <source>
        <dbReference type="ARBA" id="ARBA00023306"/>
    </source>
</evidence>
<keyword evidence="9" id="KW-0493">Microtubule</keyword>
<feature type="domain" description="TOG" evidence="19">
    <location>
        <begin position="1282"/>
        <end position="1518"/>
    </location>
</feature>
<comment type="subcellular location">
    <subcellularLocation>
        <location evidence="4">Chromosome</location>
        <location evidence="4">Centromere</location>
        <location evidence="4">Kinetochore</location>
    </subcellularLocation>
    <subcellularLocation>
        <location evidence="2">Cytoplasm</location>
        <location evidence="2">Cytoskeleton</location>
        <location evidence="2">Microtubule organizing center</location>
        <location evidence="2">Centrosome</location>
    </subcellularLocation>
    <subcellularLocation>
        <location evidence="1">Cytoplasm</location>
        <location evidence="1">Cytoskeleton</location>
        <location evidence="1">Spindle</location>
    </subcellularLocation>
    <subcellularLocation>
        <location evidence="3">Golgi apparatus</location>
        <location evidence="3">trans-Golgi network</location>
    </subcellularLocation>
</comment>
<dbReference type="GO" id="GO:0005876">
    <property type="term" value="C:spindle microtubule"/>
    <property type="evidence" value="ECO:0007669"/>
    <property type="project" value="TreeGrafter"/>
</dbReference>
<feature type="compositionally biased region" description="Polar residues" evidence="18">
    <location>
        <begin position="1110"/>
        <end position="1125"/>
    </location>
</feature>
<dbReference type="GO" id="GO:0045180">
    <property type="term" value="C:basal cortex"/>
    <property type="evidence" value="ECO:0007669"/>
    <property type="project" value="TreeGrafter"/>
</dbReference>
<dbReference type="InterPro" id="IPR016024">
    <property type="entry name" value="ARM-type_fold"/>
</dbReference>
<keyword evidence="7" id="KW-0963">Cytoplasm</keyword>
<dbReference type="GO" id="GO:0008017">
    <property type="term" value="F:microtubule binding"/>
    <property type="evidence" value="ECO:0007669"/>
    <property type="project" value="TreeGrafter"/>
</dbReference>
<evidence type="ECO:0000256" key="9">
    <source>
        <dbReference type="ARBA" id="ARBA00022701"/>
    </source>
</evidence>
<evidence type="ECO:0000256" key="5">
    <source>
        <dbReference type="ARBA" id="ARBA00009549"/>
    </source>
</evidence>
<dbReference type="Pfam" id="PF23271">
    <property type="entry name" value="HEAT_GCN1"/>
    <property type="match status" value="1"/>
</dbReference>
<feature type="compositionally biased region" description="Low complexity" evidence="18">
    <location>
        <begin position="606"/>
        <end position="621"/>
    </location>
</feature>
<feature type="compositionally biased region" description="Low complexity" evidence="18">
    <location>
        <begin position="253"/>
        <end position="267"/>
    </location>
</feature>
<evidence type="ECO:0000256" key="7">
    <source>
        <dbReference type="ARBA" id="ARBA00022490"/>
    </source>
</evidence>
<keyword evidence="16" id="KW-0137">Centromere</keyword>
<dbReference type="GO" id="GO:0005813">
    <property type="term" value="C:centrosome"/>
    <property type="evidence" value="ECO:0007669"/>
    <property type="project" value="UniProtKB-SubCell"/>
</dbReference>
<feature type="compositionally biased region" description="Polar residues" evidence="18">
    <location>
        <begin position="773"/>
        <end position="785"/>
    </location>
</feature>
<dbReference type="Pfam" id="PF12348">
    <property type="entry name" value="CLASP_N"/>
    <property type="match status" value="1"/>
</dbReference>